<evidence type="ECO:0000313" key="3">
    <source>
        <dbReference type="RefSeq" id="XP_024944164.1"/>
    </source>
</evidence>
<keyword evidence="2" id="KW-1185">Reference proteome</keyword>
<evidence type="ECO:0000256" key="1">
    <source>
        <dbReference type="SAM" id="SignalP"/>
    </source>
</evidence>
<sequence>MLAINMRIFKTVFVLVILSSLVLGYPLELQMSKEHVQSSKPDVIEDHYDQRQNGTDNYRIHVDGVVLVVAPIEGLLLAGGLGGAENTPNLSILGQNGFLAQSKPETVNLTNPKPDAEDMKPIDAKSAHRSSLRLVNLIAPLLRRIHQ</sequence>
<accession>A0AAJ7W4G5</accession>
<dbReference type="GeneID" id="107271133"/>
<name>A0AAJ7W4G5_CEPCN</name>
<dbReference type="Proteomes" id="UP000694920">
    <property type="component" value="Unplaced"/>
</dbReference>
<feature type="chain" id="PRO_5042501808" evidence="1">
    <location>
        <begin position="25"/>
        <end position="147"/>
    </location>
</feature>
<feature type="signal peptide" evidence="1">
    <location>
        <begin position="1"/>
        <end position="24"/>
    </location>
</feature>
<gene>
    <name evidence="3" type="primary">LOC107271133</name>
</gene>
<organism evidence="2 3">
    <name type="scientific">Cephus cinctus</name>
    <name type="common">Wheat stem sawfly</name>
    <dbReference type="NCBI Taxonomy" id="211228"/>
    <lineage>
        <taxon>Eukaryota</taxon>
        <taxon>Metazoa</taxon>
        <taxon>Ecdysozoa</taxon>
        <taxon>Arthropoda</taxon>
        <taxon>Hexapoda</taxon>
        <taxon>Insecta</taxon>
        <taxon>Pterygota</taxon>
        <taxon>Neoptera</taxon>
        <taxon>Endopterygota</taxon>
        <taxon>Hymenoptera</taxon>
        <taxon>Cephoidea</taxon>
        <taxon>Cephidae</taxon>
        <taxon>Cephus</taxon>
    </lineage>
</organism>
<dbReference type="AlphaFoldDB" id="A0AAJ7W4G5"/>
<evidence type="ECO:0000313" key="2">
    <source>
        <dbReference type="Proteomes" id="UP000694920"/>
    </source>
</evidence>
<dbReference type="RefSeq" id="XP_024944164.1">
    <property type="nucleotide sequence ID" value="XM_025088396.1"/>
</dbReference>
<dbReference type="KEGG" id="ccin:107271133"/>
<proteinExistence type="predicted"/>
<keyword evidence="1" id="KW-0732">Signal</keyword>
<protein>
    <submittedName>
        <fullName evidence="3">Uncharacterized protein LOC107271133</fullName>
    </submittedName>
</protein>
<reference evidence="3" key="1">
    <citation type="submission" date="2025-08" db="UniProtKB">
        <authorList>
            <consortium name="RefSeq"/>
        </authorList>
    </citation>
    <scope>IDENTIFICATION</scope>
</reference>